<evidence type="ECO:0000259" key="5">
    <source>
        <dbReference type="PROSITE" id="PS51294"/>
    </source>
</evidence>
<evidence type="ECO:0000256" key="1">
    <source>
        <dbReference type="ARBA" id="ARBA00004123"/>
    </source>
</evidence>
<dbReference type="GO" id="GO:0030154">
    <property type="term" value="P:cell differentiation"/>
    <property type="evidence" value="ECO:0007669"/>
    <property type="project" value="TreeGrafter"/>
</dbReference>
<dbReference type="AlphaFoldDB" id="A0AAN9F3B0"/>
<dbReference type="GO" id="GO:0006355">
    <property type="term" value="P:regulation of DNA-templated transcription"/>
    <property type="evidence" value="ECO:0007669"/>
    <property type="project" value="TreeGrafter"/>
</dbReference>
<organism evidence="6 7">
    <name type="scientific">Crotalaria pallida</name>
    <name type="common">Smooth rattlebox</name>
    <name type="synonym">Crotalaria striata</name>
    <dbReference type="NCBI Taxonomy" id="3830"/>
    <lineage>
        <taxon>Eukaryota</taxon>
        <taxon>Viridiplantae</taxon>
        <taxon>Streptophyta</taxon>
        <taxon>Embryophyta</taxon>
        <taxon>Tracheophyta</taxon>
        <taxon>Spermatophyta</taxon>
        <taxon>Magnoliopsida</taxon>
        <taxon>eudicotyledons</taxon>
        <taxon>Gunneridae</taxon>
        <taxon>Pentapetalae</taxon>
        <taxon>rosids</taxon>
        <taxon>fabids</taxon>
        <taxon>Fabales</taxon>
        <taxon>Fabaceae</taxon>
        <taxon>Papilionoideae</taxon>
        <taxon>50 kb inversion clade</taxon>
        <taxon>genistoids sensu lato</taxon>
        <taxon>core genistoids</taxon>
        <taxon>Crotalarieae</taxon>
        <taxon>Crotalaria</taxon>
    </lineage>
</organism>
<dbReference type="Proteomes" id="UP001372338">
    <property type="component" value="Unassembled WGS sequence"/>
</dbReference>
<gene>
    <name evidence="6" type="ORF">RIF29_19074</name>
</gene>
<feature type="domain" description="HTH myb-type" evidence="5">
    <location>
        <begin position="1"/>
        <end position="34"/>
    </location>
</feature>
<dbReference type="PANTHER" id="PTHR47998:SF81">
    <property type="entry name" value="MYB TRANSCRIPTION FACTOR"/>
    <property type="match status" value="1"/>
</dbReference>
<comment type="subcellular location">
    <subcellularLocation>
        <location evidence="1">Nucleus</location>
    </subcellularLocation>
</comment>
<evidence type="ECO:0000313" key="6">
    <source>
        <dbReference type="EMBL" id="KAK7266430.1"/>
    </source>
</evidence>
<keyword evidence="2" id="KW-0238">DNA-binding</keyword>
<dbReference type="InterPro" id="IPR001005">
    <property type="entry name" value="SANT/Myb"/>
</dbReference>
<proteinExistence type="predicted"/>
<dbReference type="EMBL" id="JAYWIO010000004">
    <property type="protein sequence ID" value="KAK7266430.1"/>
    <property type="molecule type" value="Genomic_DNA"/>
</dbReference>
<dbReference type="PANTHER" id="PTHR47998">
    <property type="entry name" value="TRANSCRIPTION FACTOR MYB51-LIKE ISOFORM X1"/>
    <property type="match status" value="1"/>
</dbReference>
<sequence length="165" mass="19228">MHITYRWSLIAGRLPGRTPNDVKNYWNSYIRKKVSSHKEDVNNTKQKEAVIEPHVVIKPQPRTISRTLSWLREKLLNEDHSRVKQYSHDNACSVDSSECNNNWCGAVLEDTKSKEDYDTCWLGEQDGTLLKDLNWNDAELFSLTTKVENFLGEGQIWSDVLDMNW</sequence>
<keyword evidence="3" id="KW-0539">Nucleus</keyword>
<dbReference type="Pfam" id="PF00249">
    <property type="entry name" value="Myb_DNA-binding"/>
    <property type="match status" value="1"/>
</dbReference>
<evidence type="ECO:0000313" key="7">
    <source>
        <dbReference type="Proteomes" id="UP001372338"/>
    </source>
</evidence>
<feature type="domain" description="Myb-like" evidence="4">
    <location>
        <begin position="1"/>
        <end position="30"/>
    </location>
</feature>
<protein>
    <submittedName>
        <fullName evidence="6">Uncharacterized protein</fullName>
    </submittedName>
</protein>
<dbReference type="InterPro" id="IPR015495">
    <property type="entry name" value="Myb_TF_plants"/>
</dbReference>
<dbReference type="InterPro" id="IPR009057">
    <property type="entry name" value="Homeodomain-like_sf"/>
</dbReference>
<dbReference type="PROSITE" id="PS51294">
    <property type="entry name" value="HTH_MYB"/>
    <property type="match status" value="1"/>
</dbReference>
<name>A0AAN9F3B0_CROPI</name>
<accession>A0AAN9F3B0</accession>
<comment type="caution">
    <text evidence="6">The sequence shown here is derived from an EMBL/GenBank/DDBJ whole genome shotgun (WGS) entry which is preliminary data.</text>
</comment>
<evidence type="ECO:0000256" key="2">
    <source>
        <dbReference type="ARBA" id="ARBA00023125"/>
    </source>
</evidence>
<dbReference type="CDD" id="cd00167">
    <property type="entry name" value="SANT"/>
    <property type="match status" value="1"/>
</dbReference>
<evidence type="ECO:0000256" key="3">
    <source>
        <dbReference type="ARBA" id="ARBA00023242"/>
    </source>
</evidence>
<dbReference type="SUPFAM" id="SSF46689">
    <property type="entry name" value="Homeodomain-like"/>
    <property type="match status" value="1"/>
</dbReference>
<dbReference type="Gene3D" id="1.10.10.60">
    <property type="entry name" value="Homeodomain-like"/>
    <property type="match status" value="1"/>
</dbReference>
<dbReference type="GO" id="GO:0000976">
    <property type="term" value="F:transcription cis-regulatory region binding"/>
    <property type="evidence" value="ECO:0007669"/>
    <property type="project" value="TreeGrafter"/>
</dbReference>
<evidence type="ECO:0000259" key="4">
    <source>
        <dbReference type="PROSITE" id="PS50090"/>
    </source>
</evidence>
<reference evidence="6 7" key="1">
    <citation type="submission" date="2024-01" db="EMBL/GenBank/DDBJ databases">
        <title>The genomes of 5 underutilized Papilionoideae crops provide insights into root nodulation and disease resistanc.</title>
        <authorList>
            <person name="Yuan L."/>
        </authorList>
    </citation>
    <scope>NUCLEOTIDE SEQUENCE [LARGE SCALE GENOMIC DNA]</scope>
    <source>
        <strain evidence="6">ZHUSHIDOU_FW_LH</strain>
        <tissue evidence="6">Leaf</tissue>
    </source>
</reference>
<keyword evidence="7" id="KW-1185">Reference proteome</keyword>
<dbReference type="GO" id="GO:0005634">
    <property type="term" value="C:nucleus"/>
    <property type="evidence" value="ECO:0007669"/>
    <property type="project" value="UniProtKB-SubCell"/>
</dbReference>
<dbReference type="InterPro" id="IPR017930">
    <property type="entry name" value="Myb_dom"/>
</dbReference>
<dbReference type="PROSITE" id="PS50090">
    <property type="entry name" value="MYB_LIKE"/>
    <property type="match status" value="1"/>
</dbReference>